<dbReference type="PROSITE" id="PS51084">
    <property type="entry name" value="HIT_2"/>
    <property type="match status" value="1"/>
</dbReference>
<dbReference type="CDD" id="cd01275">
    <property type="entry name" value="FHIT"/>
    <property type="match status" value="1"/>
</dbReference>
<sequence length="154" mass="17241">MAGSTGLKFGQHIIPASTTFLRTSLSFALVNIKPVVPGHVLVCPIRLVERVKQLKTEEVSDLFITAQRVSTVVVSCFKASSVSIVVQDGREAGQSVPHVHIHILPRILGDFLNNDDIYQELQRHDKDLLESQHRTIYEMEREAALLKPMFHSDS</sequence>
<dbReference type="EC" id="3.6.1.29" evidence="12"/>
<dbReference type="GeneID" id="100175152"/>
<evidence type="ECO:0000313" key="14">
    <source>
        <dbReference type="Ensembl" id="ENSCINP00000024436.1"/>
    </source>
</evidence>
<dbReference type="GO" id="GO:0000166">
    <property type="term" value="F:nucleotide binding"/>
    <property type="evidence" value="ECO:0007669"/>
    <property type="project" value="UniProtKB-KW"/>
</dbReference>
<dbReference type="FunCoup" id="F7BME9">
    <property type="interactions" value="13"/>
</dbReference>
<dbReference type="FunFam" id="3.30.428.10:FF:000011">
    <property type="entry name" value="Fragile histidine triad"/>
    <property type="match status" value="1"/>
</dbReference>
<dbReference type="Pfam" id="PF01230">
    <property type="entry name" value="HIT"/>
    <property type="match status" value="1"/>
</dbReference>
<dbReference type="InterPro" id="IPR019808">
    <property type="entry name" value="Histidine_triad_CS"/>
</dbReference>
<dbReference type="GO" id="GO:0047627">
    <property type="term" value="F:adenylylsulfatase activity"/>
    <property type="evidence" value="ECO:0007669"/>
    <property type="project" value="UniProtKB-EC"/>
</dbReference>
<reference evidence="15" key="1">
    <citation type="journal article" date="2002" name="Science">
        <title>The draft genome of Ciona intestinalis: insights into chordate and vertebrate origins.</title>
        <authorList>
            <person name="Dehal P."/>
            <person name="Satou Y."/>
            <person name="Campbell R.K."/>
            <person name="Chapman J."/>
            <person name="Degnan B."/>
            <person name="De Tomaso A."/>
            <person name="Davidson B."/>
            <person name="Di Gregorio A."/>
            <person name="Gelpke M."/>
            <person name="Goodstein D.M."/>
            <person name="Harafuji N."/>
            <person name="Hastings K.E."/>
            <person name="Ho I."/>
            <person name="Hotta K."/>
            <person name="Huang W."/>
            <person name="Kawashima T."/>
            <person name="Lemaire P."/>
            <person name="Martinez D."/>
            <person name="Meinertzhagen I.A."/>
            <person name="Necula S."/>
            <person name="Nonaka M."/>
            <person name="Putnam N."/>
            <person name="Rash S."/>
            <person name="Saiga H."/>
            <person name="Satake M."/>
            <person name="Terry A."/>
            <person name="Yamada L."/>
            <person name="Wang H.G."/>
            <person name="Awazu S."/>
            <person name="Azumi K."/>
            <person name="Boore J."/>
            <person name="Branno M."/>
            <person name="Chin-Bow S."/>
            <person name="DeSantis R."/>
            <person name="Doyle S."/>
            <person name="Francino P."/>
            <person name="Keys D.N."/>
            <person name="Haga S."/>
            <person name="Hayashi H."/>
            <person name="Hino K."/>
            <person name="Imai K.S."/>
            <person name="Inaba K."/>
            <person name="Kano S."/>
            <person name="Kobayashi K."/>
            <person name="Kobayashi M."/>
            <person name="Lee B.I."/>
            <person name="Makabe K.W."/>
            <person name="Manohar C."/>
            <person name="Matassi G."/>
            <person name="Medina M."/>
            <person name="Mochizuki Y."/>
            <person name="Mount S."/>
            <person name="Morishita T."/>
            <person name="Miura S."/>
            <person name="Nakayama A."/>
            <person name="Nishizaka S."/>
            <person name="Nomoto H."/>
            <person name="Ohta F."/>
            <person name="Oishi K."/>
            <person name="Rigoutsos I."/>
            <person name="Sano M."/>
            <person name="Sasaki A."/>
            <person name="Sasakura Y."/>
            <person name="Shoguchi E."/>
            <person name="Shin-i T."/>
            <person name="Spagnuolo A."/>
            <person name="Stainier D."/>
            <person name="Suzuki M.M."/>
            <person name="Tassy O."/>
            <person name="Takatori N."/>
            <person name="Tokuoka M."/>
            <person name="Yagi K."/>
            <person name="Yoshizaki F."/>
            <person name="Wada S."/>
            <person name="Zhang C."/>
            <person name="Hyatt P.D."/>
            <person name="Larimer F."/>
            <person name="Detter C."/>
            <person name="Doggett N."/>
            <person name="Glavina T."/>
            <person name="Hawkins T."/>
            <person name="Richardson P."/>
            <person name="Lucas S."/>
            <person name="Kohara Y."/>
            <person name="Levine M."/>
            <person name="Satoh N."/>
            <person name="Rokhsar D.S."/>
        </authorList>
    </citation>
    <scope>NUCLEOTIDE SEQUENCE [LARGE SCALE GENOMIC DNA]</scope>
</reference>
<dbReference type="Proteomes" id="UP000008144">
    <property type="component" value="Chromosome 8"/>
</dbReference>
<dbReference type="GO" id="GO:0031625">
    <property type="term" value="F:ubiquitin protein ligase binding"/>
    <property type="evidence" value="ECO:0000318"/>
    <property type="project" value="GO_Central"/>
</dbReference>
<keyword evidence="3 12" id="KW-0378">Hydrolase</keyword>
<organism evidence="14 15">
    <name type="scientific">Ciona intestinalis</name>
    <name type="common">Transparent sea squirt</name>
    <name type="synonym">Ascidia intestinalis</name>
    <dbReference type="NCBI Taxonomy" id="7719"/>
    <lineage>
        <taxon>Eukaryota</taxon>
        <taxon>Metazoa</taxon>
        <taxon>Chordata</taxon>
        <taxon>Tunicata</taxon>
        <taxon>Ascidiacea</taxon>
        <taxon>Phlebobranchia</taxon>
        <taxon>Cionidae</taxon>
        <taxon>Ciona</taxon>
    </lineage>
</organism>
<evidence type="ECO:0000256" key="4">
    <source>
        <dbReference type="ARBA" id="ARBA00047780"/>
    </source>
</evidence>
<evidence type="ECO:0000256" key="8">
    <source>
        <dbReference type="PIRSR" id="PIRSR639383-1"/>
    </source>
</evidence>
<dbReference type="GO" id="GO:0005634">
    <property type="term" value="C:nucleus"/>
    <property type="evidence" value="ECO:0000318"/>
    <property type="project" value="GO_Central"/>
</dbReference>
<dbReference type="AlphaFoldDB" id="F7BME9"/>
<evidence type="ECO:0000256" key="7">
    <source>
        <dbReference type="ARBA" id="ARBA00065296"/>
    </source>
</evidence>
<proteinExistence type="predicted"/>
<reference evidence="14" key="2">
    <citation type="journal article" date="2008" name="Genome Biol.">
        <title>Improved genome assembly and evidence-based global gene model set for the chordate Ciona intestinalis: new insight into intron and operon populations.</title>
        <authorList>
            <person name="Satou Y."/>
            <person name="Mineta K."/>
            <person name="Ogasawara M."/>
            <person name="Sasakura Y."/>
            <person name="Shoguchi E."/>
            <person name="Ueno K."/>
            <person name="Yamada L."/>
            <person name="Matsumoto J."/>
            <person name="Wasserscheid J."/>
            <person name="Dewar K."/>
            <person name="Wiley G.B."/>
            <person name="Macmil S.L."/>
            <person name="Roe B.A."/>
            <person name="Zeller R.W."/>
            <person name="Hastings K.E."/>
            <person name="Lemaire P."/>
            <person name="Lindquist E."/>
            <person name="Endo T."/>
            <person name="Hotta K."/>
            <person name="Inaba K."/>
        </authorList>
    </citation>
    <scope>NUCLEOTIDE SEQUENCE [LARGE SCALE GENOMIC DNA]</scope>
    <source>
        <strain evidence="14">wild type</strain>
    </source>
</reference>
<dbReference type="GO" id="GO:0047352">
    <property type="term" value="F:adenylylsulfate-ammonia adenylyltransferase activity"/>
    <property type="evidence" value="ECO:0007669"/>
    <property type="project" value="UniProtKB-EC"/>
</dbReference>
<dbReference type="GO" id="GO:0072332">
    <property type="term" value="P:intrinsic apoptotic signaling pathway by p53 class mediator"/>
    <property type="evidence" value="ECO:0000318"/>
    <property type="project" value="GO_Central"/>
</dbReference>
<evidence type="ECO:0000256" key="5">
    <source>
        <dbReference type="ARBA" id="ARBA00051421"/>
    </source>
</evidence>
<feature type="short sequence motif" description="Histidine triad motif" evidence="11">
    <location>
        <begin position="98"/>
        <end position="102"/>
    </location>
</feature>
<evidence type="ECO:0000256" key="12">
    <source>
        <dbReference type="RuleBase" id="RU366076"/>
    </source>
</evidence>
<comment type="catalytic activity">
    <reaction evidence="4 12">
        <text>P(1),P(3)-bis(5'-adenosyl) triphosphate + H2O = AMP + ADP + 2 H(+)</text>
        <dbReference type="Rhea" id="RHEA:13893"/>
        <dbReference type="ChEBI" id="CHEBI:15377"/>
        <dbReference type="ChEBI" id="CHEBI:15378"/>
        <dbReference type="ChEBI" id="CHEBI:58529"/>
        <dbReference type="ChEBI" id="CHEBI:456215"/>
        <dbReference type="ChEBI" id="CHEBI:456216"/>
        <dbReference type="EC" id="3.6.1.29"/>
    </reaction>
</comment>
<dbReference type="OMA" id="TNCHVSI"/>
<dbReference type="STRING" id="7719.ENSCINP00000024436"/>
<dbReference type="KEGG" id="cin:100175152"/>
<feature type="binding site" evidence="9">
    <location>
        <position position="12"/>
    </location>
    <ligand>
        <name>substrate</name>
    </ligand>
</feature>
<comment type="catalytic activity">
    <reaction evidence="6">
        <text>adenosine 5'-phosphosulfate + NH4(+) = adenosine 5'-phosphoramidate + sulfate + 2 H(+)</text>
        <dbReference type="Rhea" id="RHEA:19197"/>
        <dbReference type="ChEBI" id="CHEBI:15378"/>
        <dbReference type="ChEBI" id="CHEBI:16189"/>
        <dbReference type="ChEBI" id="CHEBI:28938"/>
        <dbReference type="ChEBI" id="CHEBI:57890"/>
        <dbReference type="ChEBI" id="CHEBI:58243"/>
        <dbReference type="EC" id="2.7.7.51"/>
    </reaction>
</comment>
<dbReference type="Ensembl" id="ENSCINT00000024682.1">
    <property type="protein sequence ID" value="ENSCINP00000024436.1"/>
    <property type="gene ID" value="ENSCING00000013269.1"/>
</dbReference>
<feature type="binding site" evidence="9">
    <location>
        <position position="31"/>
    </location>
    <ligand>
        <name>substrate</name>
    </ligand>
</feature>
<protein>
    <recommendedName>
        <fullName evidence="1 12">Bis(5'-adenosyl)-triphosphatase</fullName>
        <ecNumber evidence="12">3.6.1.29</ecNumber>
    </recommendedName>
</protein>
<feature type="active site" description="Tele-AMP-histidine intermediate" evidence="8">
    <location>
        <position position="100"/>
    </location>
</feature>
<comment type="catalytic activity">
    <reaction evidence="5">
        <text>adenosine 5'-phosphosulfate + H2O = sulfate + AMP + 2 H(+)</text>
        <dbReference type="Rhea" id="RHEA:17041"/>
        <dbReference type="ChEBI" id="CHEBI:15377"/>
        <dbReference type="ChEBI" id="CHEBI:15378"/>
        <dbReference type="ChEBI" id="CHEBI:16189"/>
        <dbReference type="ChEBI" id="CHEBI:58243"/>
        <dbReference type="ChEBI" id="CHEBI:456215"/>
        <dbReference type="EC" id="3.6.2.1"/>
    </reaction>
</comment>
<dbReference type="GO" id="GO:0015964">
    <property type="term" value="P:diadenosine triphosphate catabolic process"/>
    <property type="evidence" value="ECO:0000318"/>
    <property type="project" value="GO_Central"/>
</dbReference>
<accession>F7BME9</accession>
<dbReference type="InterPro" id="IPR052677">
    <property type="entry name" value="Dinucleoside_ppp_hydrolase"/>
</dbReference>
<dbReference type="GO" id="GO:0032435">
    <property type="term" value="P:negative regulation of proteasomal ubiquitin-dependent protein catabolic process"/>
    <property type="evidence" value="ECO:0000318"/>
    <property type="project" value="GO_Central"/>
</dbReference>
<feature type="domain" description="HIT" evidence="13">
    <location>
        <begin position="5"/>
        <end position="113"/>
    </location>
</feature>
<accession>A0A1W2WMX0</accession>
<dbReference type="PROSITE" id="PS00892">
    <property type="entry name" value="HIT_1"/>
    <property type="match status" value="1"/>
</dbReference>
<evidence type="ECO:0000256" key="6">
    <source>
        <dbReference type="ARBA" id="ARBA00051546"/>
    </source>
</evidence>
<feature type="site" description="Important for induction of apoptosis" evidence="10">
    <location>
        <position position="118"/>
    </location>
</feature>
<dbReference type="EMBL" id="EAAA01002650">
    <property type="status" value="NOT_ANNOTATED_CDS"/>
    <property type="molecule type" value="Genomic_DNA"/>
</dbReference>
<dbReference type="GO" id="GO:0005737">
    <property type="term" value="C:cytoplasm"/>
    <property type="evidence" value="ECO:0000318"/>
    <property type="project" value="GO_Central"/>
</dbReference>
<gene>
    <name evidence="14" type="primary">LOC100175152</name>
</gene>
<dbReference type="GO" id="GO:0006163">
    <property type="term" value="P:purine nucleotide metabolic process"/>
    <property type="evidence" value="ECO:0000318"/>
    <property type="project" value="GO_Central"/>
</dbReference>
<feature type="binding site" evidence="9">
    <location>
        <position position="87"/>
    </location>
    <ligand>
        <name>substrate</name>
    </ligand>
</feature>
<dbReference type="InParanoid" id="F7BME9"/>
<evidence type="ECO:0000256" key="10">
    <source>
        <dbReference type="PIRSR" id="PIRSR639383-3"/>
    </source>
</evidence>
<dbReference type="GO" id="GO:0005886">
    <property type="term" value="C:plasma membrane"/>
    <property type="evidence" value="ECO:0000318"/>
    <property type="project" value="GO_Central"/>
</dbReference>
<dbReference type="InterPro" id="IPR039383">
    <property type="entry name" value="FHIT"/>
</dbReference>
<feature type="binding site" evidence="9">
    <location>
        <position position="102"/>
    </location>
    <ligand>
        <name>substrate</name>
    </ligand>
</feature>
<evidence type="ECO:0000256" key="3">
    <source>
        <dbReference type="ARBA" id="ARBA00022801"/>
    </source>
</evidence>
<evidence type="ECO:0000256" key="11">
    <source>
        <dbReference type="PROSITE-ProRule" id="PRU00464"/>
    </source>
</evidence>
<evidence type="ECO:0000256" key="2">
    <source>
        <dbReference type="ARBA" id="ARBA00022741"/>
    </source>
</evidence>
<dbReference type="InterPro" id="IPR036265">
    <property type="entry name" value="HIT-like_sf"/>
</dbReference>
<dbReference type="Gene3D" id="3.30.428.10">
    <property type="entry name" value="HIT-like"/>
    <property type="match status" value="1"/>
</dbReference>
<evidence type="ECO:0000259" key="13">
    <source>
        <dbReference type="PROSITE" id="PS51084"/>
    </source>
</evidence>
<evidence type="ECO:0000256" key="1">
    <source>
        <dbReference type="ARBA" id="ARBA00014605"/>
    </source>
</evidence>
<dbReference type="SUPFAM" id="SSF54197">
    <property type="entry name" value="HIT-like"/>
    <property type="match status" value="1"/>
</dbReference>
<dbReference type="InterPro" id="IPR011146">
    <property type="entry name" value="HIT-like"/>
</dbReference>
<keyword evidence="2 12" id="KW-0547">Nucleotide-binding</keyword>
<evidence type="ECO:0000256" key="9">
    <source>
        <dbReference type="PIRSR" id="PIRSR639383-2"/>
    </source>
</evidence>
<dbReference type="GO" id="GO:0047710">
    <property type="term" value="F:bis(5'-adenosyl)-triphosphatase activity"/>
    <property type="evidence" value="ECO:0000318"/>
    <property type="project" value="GO_Central"/>
</dbReference>
<dbReference type="PANTHER" id="PTHR46981">
    <property type="entry name" value="BIS(5'-ADENOSYL)-TRIPHOSPHATASE"/>
    <property type="match status" value="1"/>
</dbReference>
<feature type="binding site" evidence="9">
    <location>
        <begin position="93"/>
        <end position="96"/>
    </location>
    <ligand>
        <name>substrate</name>
    </ligand>
</feature>
<dbReference type="GeneTree" id="ENSGT00510000047967"/>
<name>F7BME9_CIOIN</name>
<comment type="cofactor">
    <cofactor evidence="12">
        <name>Mn(2+)</name>
        <dbReference type="ChEBI" id="CHEBI:29035"/>
    </cofactor>
</comment>
<dbReference type="RefSeq" id="XP_002131970.1">
    <property type="nucleotide sequence ID" value="XM_002131934.5"/>
</dbReference>
<comment type="subunit">
    <text evidence="7">Homodimer. Interacts with UBE2I. Interacts with MDM2. Interacts with CTNNB1. Identified in a complex with CTNNB1 and LEF1.</text>
</comment>
<keyword evidence="15" id="KW-1185">Reference proteome</keyword>
<dbReference type="PANTHER" id="PTHR46981:SF1">
    <property type="entry name" value="BIS(5'-ADENOSYL)-TRIPHOSPHATASE"/>
    <property type="match status" value="1"/>
</dbReference>
<reference evidence="14" key="3">
    <citation type="submission" date="2025-08" db="UniProtKB">
        <authorList>
            <consortium name="Ensembl"/>
        </authorList>
    </citation>
    <scope>IDENTIFICATION</scope>
</reference>
<dbReference type="HOGENOM" id="CLU_056776_7_1_1"/>
<evidence type="ECO:0000313" key="15">
    <source>
        <dbReference type="Proteomes" id="UP000008144"/>
    </source>
</evidence>
<reference evidence="14" key="4">
    <citation type="submission" date="2025-09" db="UniProtKB">
        <authorList>
            <consortium name="Ensembl"/>
        </authorList>
    </citation>
    <scope>IDENTIFICATION</scope>
</reference>